<organism evidence="2 3">
    <name type="scientific">Ceratodon purpureus</name>
    <name type="common">Fire moss</name>
    <name type="synonym">Dicranum purpureum</name>
    <dbReference type="NCBI Taxonomy" id="3225"/>
    <lineage>
        <taxon>Eukaryota</taxon>
        <taxon>Viridiplantae</taxon>
        <taxon>Streptophyta</taxon>
        <taxon>Embryophyta</taxon>
        <taxon>Bryophyta</taxon>
        <taxon>Bryophytina</taxon>
        <taxon>Bryopsida</taxon>
        <taxon>Dicranidae</taxon>
        <taxon>Pseudoditrichales</taxon>
        <taxon>Ditrichaceae</taxon>
        <taxon>Ceratodon</taxon>
    </lineage>
</organism>
<comment type="caution">
    <text evidence="2">The sequence shown here is derived from an EMBL/GenBank/DDBJ whole genome shotgun (WGS) entry which is preliminary data.</text>
</comment>
<evidence type="ECO:0000313" key="3">
    <source>
        <dbReference type="Proteomes" id="UP000822688"/>
    </source>
</evidence>
<feature type="region of interest" description="Disordered" evidence="1">
    <location>
        <begin position="22"/>
        <end position="48"/>
    </location>
</feature>
<keyword evidence="3" id="KW-1185">Reference proteome</keyword>
<sequence>MSPNDSSNLGFHFSSPFCIIKSKANKRPPRSSSLSSQERKEREAGVNYKEHAEELLPRIGKPCMCQPI</sequence>
<reference evidence="2" key="1">
    <citation type="submission" date="2020-06" db="EMBL/GenBank/DDBJ databases">
        <title>WGS assembly of Ceratodon purpureus strain R40.</title>
        <authorList>
            <person name="Carey S.B."/>
            <person name="Jenkins J."/>
            <person name="Shu S."/>
            <person name="Lovell J.T."/>
            <person name="Sreedasyam A."/>
            <person name="Maumus F."/>
            <person name="Tiley G.P."/>
            <person name="Fernandez-Pozo N."/>
            <person name="Barry K."/>
            <person name="Chen C."/>
            <person name="Wang M."/>
            <person name="Lipzen A."/>
            <person name="Daum C."/>
            <person name="Saski C.A."/>
            <person name="Payton A.C."/>
            <person name="Mcbreen J.C."/>
            <person name="Conrad R.E."/>
            <person name="Kollar L.M."/>
            <person name="Olsson S."/>
            <person name="Huttunen S."/>
            <person name="Landis J.B."/>
            <person name="Wickett N.J."/>
            <person name="Johnson M.G."/>
            <person name="Rensing S.A."/>
            <person name="Grimwood J."/>
            <person name="Schmutz J."/>
            <person name="Mcdaniel S.F."/>
        </authorList>
    </citation>
    <scope>NUCLEOTIDE SEQUENCE</scope>
    <source>
        <strain evidence="2">R40</strain>
    </source>
</reference>
<dbReference type="EMBL" id="CM026426">
    <property type="protein sequence ID" value="KAG0572456.1"/>
    <property type="molecule type" value="Genomic_DNA"/>
</dbReference>
<evidence type="ECO:0000313" key="2">
    <source>
        <dbReference type="EMBL" id="KAG0572456.1"/>
    </source>
</evidence>
<protein>
    <submittedName>
        <fullName evidence="2">Uncharacterized protein</fullName>
    </submittedName>
</protein>
<dbReference type="AlphaFoldDB" id="A0A8T0HNP7"/>
<accession>A0A8T0HNP7</accession>
<name>A0A8T0HNP7_CERPU</name>
<dbReference type="Proteomes" id="UP000822688">
    <property type="component" value="Chromosome V"/>
</dbReference>
<proteinExistence type="predicted"/>
<gene>
    <name evidence="2" type="ORF">KC19_VG096800</name>
</gene>
<feature type="compositionally biased region" description="Basic and acidic residues" evidence="1">
    <location>
        <begin position="37"/>
        <end position="48"/>
    </location>
</feature>
<evidence type="ECO:0000256" key="1">
    <source>
        <dbReference type="SAM" id="MobiDB-lite"/>
    </source>
</evidence>